<evidence type="ECO:0000313" key="1">
    <source>
        <dbReference type="EMBL" id="TLE05590.1"/>
    </source>
</evidence>
<organism evidence="1 2">
    <name type="scientific">Helicobacter bilis</name>
    <dbReference type="NCBI Taxonomy" id="37372"/>
    <lineage>
        <taxon>Bacteria</taxon>
        <taxon>Pseudomonadati</taxon>
        <taxon>Campylobacterota</taxon>
        <taxon>Epsilonproteobacteria</taxon>
        <taxon>Campylobacterales</taxon>
        <taxon>Helicobacteraceae</taxon>
        <taxon>Helicobacter</taxon>
    </lineage>
</organism>
<protein>
    <submittedName>
        <fullName evidence="1">Uncharacterized protein</fullName>
    </submittedName>
</protein>
<sequence length="65" mass="8022">MLEKQIQAEQDRQRLKSFNEYKEFMNLQRKIKNIDYMLQTTQKNLAEFESKEIYQQEILPIKILL</sequence>
<dbReference type="RefSeq" id="WP_004088247.1">
    <property type="nucleotide sequence ID" value="NZ_JAERIZ010000002.1"/>
</dbReference>
<name>A0A6D2CE07_9HELI</name>
<accession>A0A6D2CE07</accession>
<proteinExistence type="predicted"/>
<evidence type="ECO:0000313" key="2">
    <source>
        <dbReference type="Proteomes" id="UP000029870"/>
    </source>
</evidence>
<comment type="caution">
    <text evidence="1">The sequence shown here is derived from an EMBL/GenBank/DDBJ whole genome shotgun (WGS) entry which is preliminary data.</text>
</comment>
<dbReference type="GeneID" id="60657275"/>
<dbReference type="Proteomes" id="UP000029870">
    <property type="component" value="Unassembled WGS sequence"/>
</dbReference>
<gene>
    <name evidence="1" type="ORF">LS77_002535</name>
</gene>
<dbReference type="EMBL" id="JRPH02000006">
    <property type="protein sequence ID" value="TLE05590.1"/>
    <property type="molecule type" value="Genomic_DNA"/>
</dbReference>
<dbReference type="AlphaFoldDB" id="A0A6D2CE07"/>
<reference evidence="1 2" key="1">
    <citation type="journal article" date="2014" name="Genome Announc.">
        <title>Draft genome sequences of eight enterohepatic helicobacter species isolated from both laboratory and wild rodents.</title>
        <authorList>
            <person name="Sheh A."/>
            <person name="Shen Z."/>
            <person name="Fox J.G."/>
        </authorList>
    </citation>
    <scope>NUCLEOTIDE SEQUENCE [LARGE SCALE GENOMIC DNA]</scope>
    <source>
        <strain evidence="1 2">Missouri</strain>
    </source>
</reference>